<keyword evidence="3" id="KW-1185">Reference proteome</keyword>
<dbReference type="EMBL" id="EQ999975">
    <property type="protein sequence ID" value="OAT00819.1"/>
    <property type="molecule type" value="Genomic_DNA"/>
</dbReference>
<proteinExistence type="predicted"/>
<organism evidence="2 3">
    <name type="scientific">Ajellomyces dermatitidis (strain ER-3 / ATCC MYA-2586)</name>
    <name type="common">Blastomyces dermatitidis</name>
    <dbReference type="NCBI Taxonomy" id="559297"/>
    <lineage>
        <taxon>Eukaryota</taxon>
        <taxon>Fungi</taxon>
        <taxon>Dikarya</taxon>
        <taxon>Ascomycota</taxon>
        <taxon>Pezizomycotina</taxon>
        <taxon>Eurotiomycetes</taxon>
        <taxon>Eurotiomycetidae</taxon>
        <taxon>Onygenales</taxon>
        <taxon>Ajellomycetaceae</taxon>
        <taxon>Blastomyces</taxon>
    </lineage>
</organism>
<dbReference type="Proteomes" id="UP000002039">
    <property type="component" value="Unassembled WGS sequence"/>
</dbReference>
<accession>A0ABX2VUG4</accession>
<evidence type="ECO:0000313" key="2">
    <source>
        <dbReference type="EMBL" id="OAT00819.1"/>
    </source>
</evidence>
<name>A0ABX2VUG4_AJEDR</name>
<gene>
    <name evidence="2" type="ORF">BDCG_16768</name>
</gene>
<evidence type="ECO:0000313" key="3">
    <source>
        <dbReference type="Proteomes" id="UP000002039"/>
    </source>
</evidence>
<feature type="region of interest" description="Disordered" evidence="1">
    <location>
        <begin position="72"/>
        <end position="94"/>
    </location>
</feature>
<feature type="compositionally biased region" description="Polar residues" evidence="1">
    <location>
        <begin position="72"/>
        <end position="91"/>
    </location>
</feature>
<dbReference type="GeneID" id="69031660"/>
<reference evidence="3" key="1">
    <citation type="journal article" date="2015" name="PLoS Genet.">
        <title>The dynamic genome and transcriptome of the human fungal pathogen Blastomyces and close relative Emmonsia.</title>
        <authorList>
            <person name="Munoz J.F."/>
            <person name="Gauthier G.M."/>
            <person name="Desjardins C.A."/>
            <person name="Gallo J.E."/>
            <person name="Holder J."/>
            <person name="Sullivan T.D."/>
            <person name="Marty A.J."/>
            <person name="Carmen J.C."/>
            <person name="Chen Z."/>
            <person name="Ding L."/>
            <person name="Gujja S."/>
            <person name="Magrini V."/>
            <person name="Misas E."/>
            <person name="Mitreva M."/>
            <person name="Priest M."/>
            <person name="Saif S."/>
            <person name="Whiston E.A."/>
            <person name="Young S."/>
            <person name="Zeng Q."/>
            <person name="Goldman W.E."/>
            <person name="Mardis E.R."/>
            <person name="Taylor J.W."/>
            <person name="McEwen J.G."/>
            <person name="Clay O.K."/>
            <person name="Klein B.S."/>
            <person name="Cuomo C.A."/>
        </authorList>
    </citation>
    <scope>NUCLEOTIDE SEQUENCE [LARGE SCALE GENOMIC DNA]</scope>
    <source>
        <strain evidence="3">ER-3 / ATCC MYA-2586</strain>
    </source>
</reference>
<sequence length="112" mass="12711">MNTYYSCAQLPLPHLNVFQHNTGLSSAILMEYLPNPLIMNCITYSKEQMTKTVKDIQQIHSALVEHIYFNEASSPPSTHNTPYKRSNPSKSTKMDCNGAVIQKELALIELPW</sequence>
<evidence type="ECO:0000256" key="1">
    <source>
        <dbReference type="SAM" id="MobiDB-lite"/>
    </source>
</evidence>
<dbReference type="RefSeq" id="XP_045280546.1">
    <property type="nucleotide sequence ID" value="XM_045425962.1"/>
</dbReference>
<protein>
    <submittedName>
        <fullName evidence="2">Uncharacterized protein</fullName>
    </submittedName>
</protein>